<keyword evidence="1" id="KW-0472">Membrane</keyword>
<dbReference type="EMBL" id="SJPN01000006">
    <property type="protein sequence ID" value="TWT98403.1"/>
    <property type="molecule type" value="Genomic_DNA"/>
</dbReference>
<dbReference type="RefSeq" id="WP_146521990.1">
    <property type="nucleotide sequence ID" value="NZ_CP151726.1"/>
</dbReference>
<reference evidence="2 3" key="1">
    <citation type="submission" date="2019-02" db="EMBL/GenBank/DDBJ databases">
        <title>Deep-cultivation of Planctomycetes and their phenomic and genomic characterization uncovers novel biology.</title>
        <authorList>
            <person name="Wiegand S."/>
            <person name="Jogler M."/>
            <person name="Boedeker C."/>
            <person name="Pinto D."/>
            <person name="Vollmers J."/>
            <person name="Rivas-Marin E."/>
            <person name="Kohn T."/>
            <person name="Peeters S.H."/>
            <person name="Heuer A."/>
            <person name="Rast P."/>
            <person name="Oberbeckmann S."/>
            <person name="Bunk B."/>
            <person name="Jeske O."/>
            <person name="Meyerdierks A."/>
            <person name="Storesund J.E."/>
            <person name="Kallscheuer N."/>
            <person name="Luecker S."/>
            <person name="Lage O.M."/>
            <person name="Pohl T."/>
            <person name="Merkel B.J."/>
            <person name="Hornburger P."/>
            <person name="Mueller R.-W."/>
            <person name="Bruemmer F."/>
            <person name="Labrenz M."/>
            <person name="Spormann A.M."/>
            <person name="Op Den Camp H."/>
            <person name="Overmann J."/>
            <person name="Amann R."/>
            <person name="Jetten M.S.M."/>
            <person name="Mascher T."/>
            <person name="Medema M.H."/>
            <person name="Devos D.P."/>
            <person name="Kaster A.-K."/>
            <person name="Ovreas L."/>
            <person name="Rohde M."/>
            <person name="Galperin M.Y."/>
            <person name="Jogler C."/>
        </authorList>
    </citation>
    <scope>NUCLEOTIDE SEQUENCE [LARGE SCALE GENOMIC DNA]</scope>
    <source>
        <strain evidence="2 3">Pla52n</strain>
    </source>
</reference>
<dbReference type="GO" id="GO:0009276">
    <property type="term" value="C:Gram-negative-bacterium-type cell wall"/>
    <property type="evidence" value="ECO:0007669"/>
    <property type="project" value="InterPro"/>
</dbReference>
<evidence type="ECO:0000256" key="1">
    <source>
        <dbReference type="SAM" id="Phobius"/>
    </source>
</evidence>
<dbReference type="GO" id="GO:0015628">
    <property type="term" value="P:protein secretion by the type II secretion system"/>
    <property type="evidence" value="ECO:0007669"/>
    <property type="project" value="InterPro"/>
</dbReference>
<keyword evidence="3" id="KW-1185">Reference proteome</keyword>
<dbReference type="Proteomes" id="UP000320176">
    <property type="component" value="Unassembled WGS sequence"/>
</dbReference>
<dbReference type="OrthoDB" id="267674at2"/>
<dbReference type="InterPro" id="IPR043129">
    <property type="entry name" value="ATPase_NBD"/>
</dbReference>
<evidence type="ECO:0000313" key="2">
    <source>
        <dbReference type="EMBL" id="TWT98403.1"/>
    </source>
</evidence>
<evidence type="ECO:0008006" key="4">
    <source>
        <dbReference type="Google" id="ProtNLM"/>
    </source>
</evidence>
<dbReference type="NCBIfam" id="TIGR01709">
    <property type="entry name" value="typeII_sec_gspL"/>
    <property type="match status" value="1"/>
</dbReference>
<dbReference type="AlphaFoldDB" id="A0A5C6AJM6"/>
<dbReference type="InterPro" id="IPR007812">
    <property type="entry name" value="T2SS_protein-GspL"/>
</dbReference>
<protein>
    <recommendedName>
        <fullName evidence="4">GspL periplasmic domain protein</fullName>
    </recommendedName>
</protein>
<comment type="caution">
    <text evidence="2">The sequence shown here is derived from an EMBL/GenBank/DDBJ whole genome shotgun (WGS) entry which is preliminary data.</text>
</comment>
<dbReference type="Gene3D" id="3.30.420.380">
    <property type="match status" value="1"/>
</dbReference>
<keyword evidence="1" id="KW-0812">Transmembrane</keyword>
<feature type="transmembrane region" description="Helical" evidence="1">
    <location>
        <begin position="272"/>
        <end position="292"/>
    </location>
</feature>
<dbReference type="SUPFAM" id="SSF53067">
    <property type="entry name" value="Actin-like ATPase domain"/>
    <property type="match status" value="1"/>
</dbReference>
<dbReference type="GO" id="GO:0015627">
    <property type="term" value="C:type II protein secretion system complex"/>
    <property type="evidence" value="ECO:0007669"/>
    <property type="project" value="InterPro"/>
</dbReference>
<keyword evidence="1" id="KW-1133">Transmembrane helix</keyword>
<accession>A0A5C6AJM6</accession>
<proteinExistence type="predicted"/>
<organism evidence="2 3">
    <name type="scientific">Stieleria varia</name>
    <dbReference type="NCBI Taxonomy" id="2528005"/>
    <lineage>
        <taxon>Bacteria</taxon>
        <taxon>Pseudomonadati</taxon>
        <taxon>Planctomycetota</taxon>
        <taxon>Planctomycetia</taxon>
        <taxon>Pirellulales</taxon>
        <taxon>Pirellulaceae</taxon>
        <taxon>Stieleria</taxon>
    </lineage>
</organism>
<gene>
    <name evidence="2" type="ORF">Pla52n_49160</name>
</gene>
<dbReference type="PIRSF" id="PIRSF015761">
    <property type="entry name" value="Protein_L"/>
    <property type="match status" value="1"/>
</dbReference>
<evidence type="ECO:0000313" key="3">
    <source>
        <dbReference type="Proteomes" id="UP000320176"/>
    </source>
</evidence>
<name>A0A5C6AJM6_9BACT</name>
<sequence length="447" mass="48775">MRLPGCLIVAREDGWMIAAGENTQDLSADSTDDQIAQAAAELCRGQGLREARCVIALPSKSCFFAVVNLDDHAGTRDHNAMLYLLEDQLPIDAESIVADFGPALQQPDGGSQWAVSAVAISWRRWKTIVDAVESRGIHVMSLIPTAVLIARGVDADTSTSVSELLIVSPEGCDLVTWQADGLRSWKHLQLQTEALLRHQRLHPGTRLWIAGEAESETLSNAGFDGALIARDPHAYLIAGAEIALANRWGRWCDLRRDSLAPSDPLRPIAGPLNLVALAATVCCAVLIFGSWYRVRRIEQRIDQISEKQQAAFREAFPETRVPVMLMRHVRGQHTKILGSRGRSSEVDAPTAATDVVRRVIAGLEDNVRFRIVEIDVTDGECKLTVRVRESVDIGKLASGLENAGFDVLPPATQQIDPSRDEPILTYESTLTATWPGELADNGSADES</sequence>